<dbReference type="PROSITE" id="PS50111">
    <property type="entry name" value="CHEMOTAXIS_TRANSDUC_2"/>
    <property type="match status" value="1"/>
</dbReference>
<dbReference type="SMART" id="SM00283">
    <property type="entry name" value="MA"/>
    <property type="match status" value="1"/>
</dbReference>
<name>A4X0G8_CERS5</name>
<keyword evidence="6" id="KW-0614">Plasmid</keyword>
<dbReference type="KEGG" id="rsq:Rsph17025_4286"/>
<keyword evidence="4" id="KW-1133">Transmembrane helix</keyword>
<evidence type="ECO:0000256" key="4">
    <source>
        <dbReference type="SAM" id="Phobius"/>
    </source>
</evidence>
<feature type="domain" description="Methyl-accepting transducer" evidence="5">
    <location>
        <begin position="431"/>
        <end position="667"/>
    </location>
</feature>
<evidence type="ECO:0000256" key="2">
    <source>
        <dbReference type="ARBA" id="ARBA00029447"/>
    </source>
</evidence>
<dbReference type="Pfam" id="PF00015">
    <property type="entry name" value="MCPsignal"/>
    <property type="match status" value="1"/>
</dbReference>
<dbReference type="GO" id="GO:0004888">
    <property type="term" value="F:transmembrane signaling receptor activity"/>
    <property type="evidence" value="ECO:0007669"/>
    <property type="project" value="TreeGrafter"/>
</dbReference>
<dbReference type="BioCyc" id="RSPH349102:G1G8M-4423-MONOMER"/>
<dbReference type="SUPFAM" id="SSF58104">
    <property type="entry name" value="Methyl-accepting chemotaxis protein (MCP) signaling domain"/>
    <property type="match status" value="1"/>
</dbReference>
<dbReference type="InterPro" id="IPR051310">
    <property type="entry name" value="MCP_chemotaxis"/>
</dbReference>
<dbReference type="eggNOG" id="COG0840">
    <property type="taxonomic scope" value="Bacteria"/>
</dbReference>
<gene>
    <name evidence="6" type="ordered locus">Rsph17025_4286</name>
</gene>
<dbReference type="InterPro" id="IPR004089">
    <property type="entry name" value="MCPsignal_dom"/>
</dbReference>
<comment type="similarity">
    <text evidence="2">Belongs to the methyl-accepting chemotaxis (MCP) protein family.</text>
</comment>
<dbReference type="PANTHER" id="PTHR43531:SF11">
    <property type="entry name" value="METHYL-ACCEPTING CHEMOTAXIS PROTEIN 3"/>
    <property type="match status" value="1"/>
</dbReference>
<dbReference type="AlphaFoldDB" id="A4X0G8"/>
<reference evidence="6" key="1">
    <citation type="submission" date="2007-04" db="EMBL/GenBank/DDBJ databases">
        <title>Complete sequence of plasmid pRSPA03 of Rhodobacter sphaeroides ATCC 17025.</title>
        <authorList>
            <consortium name="US DOE Joint Genome Institute"/>
            <person name="Copeland A."/>
            <person name="Lucas S."/>
            <person name="Lapidus A."/>
            <person name="Barry K."/>
            <person name="Detter J.C."/>
            <person name="Glavina del Rio T."/>
            <person name="Hammon N."/>
            <person name="Israni S."/>
            <person name="Dalin E."/>
            <person name="Tice H."/>
            <person name="Pitluck S."/>
            <person name="Chertkov O."/>
            <person name="Brettin T."/>
            <person name="Bruce D."/>
            <person name="Han C."/>
            <person name="Schmutz J."/>
            <person name="Larimer F."/>
            <person name="Land M."/>
            <person name="Hauser L."/>
            <person name="Kyrpides N."/>
            <person name="Kim E."/>
            <person name="Richardson P."/>
            <person name="Mackenzie C."/>
            <person name="Choudhary M."/>
            <person name="Donohue T.J."/>
            <person name="Kaplan S."/>
        </authorList>
    </citation>
    <scope>NUCLEOTIDE SEQUENCE [LARGE SCALE GENOMIC DNA]</scope>
    <source>
        <strain evidence="6">ATCC 17025</strain>
        <plasmid evidence="6">pRSPA03</plasmid>
    </source>
</reference>
<evidence type="ECO:0000256" key="1">
    <source>
        <dbReference type="ARBA" id="ARBA00022500"/>
    </source>
</evidence>
<evidence type="ECO:0000259" key="5">
    <source>
        <dbReference type="PROSITE" id="PS50111"/>
    </source>
</evidence>
<dbReference type="EMBL" id="CP000664">
    <property type="protein sequence ID" value="ABP73132.1"/>
    <property type="molecule type" value="Genomic_DNA"/>
</dbReference>
<dbReference type="GO" id="GO:0005886">
    <property type="term" value="C:plasma membrane"/>
    <property type="evidence" value="ECO:0007669"/>
    <property type="project" value="TreeGrafter"/>
</dbReference>
<dbReference type="HOGENOM" id="CLU_400549_0_0_5"/>
<evidence type="ECO:0000313" key="6">
    <source>
        <dbReference type="EMBL" id="ABP73132.1"/>
    </source>
</evidence>
<keyword evidence="3" id="KW-0807">Transducer</keyword>
<dbReference type="Gene3D" id="3.30.450.20">
    <property type="entry name" value="PAS domain"/>
    <property type="match status" value="1"/>
</dbReference>
<accession>A4X0G8</accession>
<keyword evidence="4" id="KW-0472">Membrane</keyword>
<keyword evidence="1" id="KW-0145">Chemotaxis</keyword>
<organism evidence="6">
    <name type="scientific">Cereibacter sphaeroides (strain ATCC 17025 / ATH 2.4.3)</name>
    <name type="common">Rhodobacter sphaeroides</name>
    <dbReference type="NCBI Taxonomy" id="349102"/>
    <lineage>
        <taxon>Bacteria</taxon>
        <taxon>Pseudomonadati</taxon>
        <taxon>Pseudomonadota</taxon>
        <taxon>Alphaproteobacteria</taxon>
        <taxon>Rhodobacterales</taxon>
        <taxon>Paracoccaceae</taxon>
        <taxon>Cereibacter</taxon>
    </lineage>
</organism>
<geneLocation type="plasmid" evidence="6">
    <name>pRSPA03</name>
</geneLocation>
<evidence type="ECO:0000256" key="3">
    <source>
        <dbReference type="PROSITE-ProRule" id="PRU00284"/>
    </source>
</evidence>
<dbReference type="GO" id="GO:0006935">
    <property type="term" value="P:chemotaxis"/>
    <property type="evidence" value="ECO:0007669"/>
    <property type="project" value="UniProtKB-KW"/>
</dbReference>
<feature type="transmembrane region" description="Helical" evidence="4">
    <location>
        <begin position="386"/>
        <end position="407"/>
    </location>
</feature>
<protein>
    <recommendedName>
        <fullName evidence="5">Methyl-accepting transducer domain-containing protein</fullName>
    </recommendedName>
</protein>
<proteinExistence type="inferred from homology"/>
<dbReference type="Gene3D" id="1.10.287.950">
    <property type="entry name" value="Methyl-accepting chemotaxis protein"/>
    <property type="match status" value="1"/>
</dbReference>
<dbReference type="CDD" id="cd18774">
    <property type="entry name" value="PDC2_HK_sensor"/>
    <property type="match status" value="1"/>
</dbReference>
<dbReference type="GO" id="GO:0007165">
    <property type="term" value="P:signal transduction"/>
    <property type="evidence" value="ECO:0007669"/>
    <property type="project" value="UniProtKB-KW"/>
</dbReference>
<sequence length="687" mass="73392">MQALARALNFRAKIILALLLAGLLPSGAILTLDMARFEASVRRSVESQLHQASDAKGAMLEAWFANLLTVAGSLAENPFVIAAMMDLERGAEQLGRSGSRPVNEARLRERYQIQADRTRDASPDALDRWMRLDVAARRLQDLYVSGNPRPLGEKQALEDAGDGSRYSAGHRKYHPFLRNYLKDFGFYDIFLIEPQAGSIVYSVFKETDFGTSLFDGPYSGTAFGRAAQAIVRNAGSDPFLVTDFAPYEPSYNAHAAFILMPLRQDGTLVGILAFQIPIEPLNDILRRPIAGFATSDGFLVGADRLLRSVPLKDQSLEVGSPVDGDIVEAALARDEGVMRGANYAGDDVLAAFRPVAIPGMTWAIVSEISSDEAYADLRAGLRAAGMTAGGAAGLIVIAGLLTAIWLLRPIRRLSEDMHGIAVRSVGALKEASGSAIEAAEKMVVTAEETSRQSQVVKENSGHAATNVADVASAVEQMSASAQEVVQGVVRTTGFMEEVTRKAESARTSLTDLEKVTHRIRGVASHIDGIAKQTDLLALNAAIEAARAGEAGRGFSVVAEEVRKLAAMTTRSTGEIAAEVQAVVGAVERNVVMIREMTSVMERVRDQAQVMSVTALEQGDVSARIASRMADTAQRVAIVDHSIAGVGSASAEAASTATGLMDQMADVDAASMDLDTAIGTFVERVRRL</sequence>
<keyword evidence="4" id="KW-0812">Transmembrane</keyword>
<dbReference type="PANTHER" id="PTHR43531">
    <property type="entry name" value="PROTEIN ICFG"/>
    <property type="match status" value="1"/>
</dbReference>